<proteinExistence type="predicted"/>
<evidence type="ECO:0000313" key="1">
    <source>
        <dbReference type="Proteomes" id="UP000504637"/>
    </source>
</evidence>
<gene>
    <name evidence="2" type="ORF">K489DRAFT_414205</name>
</gene>
<accession>A0A6J3LTD0</accession>
<sequence length="188" mass="21358">MSTSDHNYEDTDLSHPAWMARLDEAHVQFVRNLDLIKPKTRPAVEISEWDSSTGKYRFVPMNQVDYGMIEHAHPDAVCLLWEECRQHPDMYLDLTNVTWDMLPDILEGALSIVDGMEGDSKEWNDLRRRIASNAAVLDDNPEAATAAYSKPRHILALHNTTFEGGLAYNFASGPLRPCEPNGIILTWY</sequence>
<evidence type="ECO:0000313" key="2">
    <source>
        <dbReference type="RefSeq" id="XP_033454908.1"/>
    </source>
</evidence>
<feature type="non-terminal residue" evidence="2">
    <location>
        <position position="188"/>
    </location>
</feature>
<reference evidence="2" key="2">
    <citation type="submission" date="2020-04" db="EMBL/GenBank/DDBJ databases">
        <authorList>
            <consortium name="NCBI Genome Project"/>
        </authorList>
    </citation>
    <scope>NUCLEOTIDE SEQUENCE</scope>
    <source>
        <strain evidence="2">CBS 342.82</strain>
    </source>
</reference>
<name>A0A6J3LTD0_9PEZI</name>
<reference evidence="2" key="3">
    <citation type="submission" date="2025-08" db="UniProtKB">
        <authorList>
            <consortium name="RefSeq"/>
        </authorList>
    </citation>
    <scope>IDENTIFICATION</scope>
    <source>
        <strain evidence="2">CBS 342.82</strain>
    </source>
</reference>
<dbReference type="RefSeq" id="XP_033454908.1">
    <property type="nucleotide sequence ID" value="XM_033608137.1"/>
</dbReference>
<dbReference type="AlphaFoldDB" id="A0A6J3LTD0"/>
<dbReference type="Proteomes" id="UP000504637">
    <property type="component" value="Unplaced"/>
</dbReference>
<protein>
    <submittedName>
        <fullName evidence="2">Uncharacterized protein</fullName>
    </submittedName>
</protein>
<organism evidence="2">
    <name type="scientific">Dissoconium aciculare CBS 342.82</name>
    <dbReference type="NCBI Taxonomy" id="1314786"/>
    <lineage>
        <taxon>Eukaryota</taxon>
        <taxon>Fungi</taxon>
        <taxon>Dikarya</taxon>
        <taxon>Ascomycota</taxon>
        <taxon>Pezizomycotina</taxon>
        <taxon>Dothideomycetes</taxon>
        <taxon>Dothideomycetidae</taxon>
        <taxon>Mycosphaerellales</taxon>
        <taxon>Dissoconiaceae</taxon>
        <taxon>Dissoconium</taxon>
    </lineage>
</organism>
<dbReference type="GeneID" id="54365936"/>
<keyword evidence="1" id="KW-1185">Reference proteome</keyword>
<reference evidence="2" key="1">
    <citation type="submission" date="2020-01" db="EMBL/GenBank/DDBJ databases">
        <authorList>
            <consortium name="DOE Joint Genome Institute"/>
            <person name="Haridas S."/>
            <person name="Albert R."/>
            <person name="Binder M."/>
            <person name="Bloem J."/>
            <person name="Labutti K."/>
            <person name="Salamov A."/>
            <person name="Andreopoulos B."/>
            <person name="Baker S.E."/>
            <person name="Barry K."/>
            <person name="Bills G."/>
            <person name="Bluhm B.H."/>
            <person name="Cannon C."/>
            <person name="Castanera R."/>
            <person name="Culley D.E."/>
            <person name="Daum C."/>
            <person name="Ezra D."/>
            <person name="Gonzalez J.B."/>
            <person name="Henrissat B."/>
            <person name="Kuo A."/>
            <person name="Liang C."/>
            <person name="Lipzen A."/>
            <person name="Lutzoni F."/>
            <person name="Magnuson J."/>
            <person name="Mondo S."/>
            <person name="Nolan M."/>
            <person name="Ohm R."/>
            <person name="Pangilinan J."/>
            <person name="Park H.-J."/>
            <person name="Ramirez L."/>
            <person name="Alfaro M."/>
            <person name="Sun H."/>
            <person name="Tritt A."/>
            <person name="Yoshinaga Y."/>
            <person name="Zwiers L.-H."/>
            <person name="Turgeon B.G."/>
            <person name="Goodwin S.B."/>
            <person name="Spatafora J.W."/>
            <person name="Crous P.W."/>
            <person name="Grigoriev I.V."/>
        </authorList>
    </citation>
    <scope>NUCLEOTIDE SEQUENCE</scope>
    <source>
        <strain evidence="2">CBS 342.82</strain>
    </source>
</reference>